<name>A0ABR4FT02_9EURO</name>
<feature type="region of interest" description="Disordered" evidence="1">
    <location>
        <begin position="65"/>
        <end position="89"/>
    </location>
</feature>
<dbReference type="Proteomes" id="UP001610563">
    <property type="component" value="Unassembled WGS sequence"/>
</dbReference>
<gene>
    <name evidence="2" type="ORF">BJX66DRAFT_312859</name>
</gene>
<protein>
    <submittedName>
        <fullName evidence="2">Uncharacterized protein</fullName>
    </submittedName>
</protein>
<comment type="caution">
    <text evidence="2">The sequence shown here is derived from an EMBL/GenBank/DDBJ whole genome shotgun (WGS) entry which is preliminary data.</text>
</comment>
<reference evidence="2 3" key="1">
    <citation type="submission" date="2024-07" db="EMBL/GenBank/DDBJ databases">
        <title>Section-level genome sequencing and comparative genomics of Aspergillus sections Usti and Cavernicolus.</title>
        <authorList>
            <consortium name="Lawrence Berkeley National Laboratory"/>
            <person name="Nybo J.L."/>
            <person name="Vesth T.C."/>
            <person name="Theobald S."/>
            <person name="Frisvad J.C."/>
            <person name="Larsen T.O."/>
            <person name="Kjaerboelling I."/>
            <person name="Rothschild-Mancinelli K."/>
            <person name="Lyhne E.K."/>
            <person name="Kogle M.E."/>
            <person name="Barry K."/>
            <person name="Clum A."/>
            <person name="Na H."/>
            <person name="Ledsgaard L."/>
            <person name="Lin J."/>
            <person name="Lipzen A."/>
            <person name="Kuo A."/>
            <person name="Riley R."/>
            <person name="Mondo S."/>
            <person name="Labutti K."/>
            <person name="Haridas S."/>
            <person name="Pangalinan J."/>
            <person name="Salamov A.A."/>
            <person name="Simmons B.A."/>
            <person name="Magnuson J.K."/>
            <person name="Chen J."/>
            <person name="Drula E."/>
            <person name="Henrissat B."/>
            <person name="Wiebenga A."/>
            <person name="Lubbers R.J."/>
            <person name="Gomes A.C."/>
            <person name="Makela M.R."/>
            <person name="Stajich J."/>
            <person name="Grigoriev I.V."/>
            <person name="Mortensen U.H."/>
            <person name="De Vries R.P."/>
            <person name="Baker S.E."/>
            <person name="Andersen M.R."/>
        </authorList>
    </citation>
    <scope>NUCLEOTIDE SEQUENCE [LARGE SCALE GENOMIC DNA]</scope>
    <source>
        <strain evidence="2 3">CBS 209.92</strain>
    </source>
</reference>
<evidence type="ECO:0000313" key="3">
    <source>
        <dbReference type="Proteomes" id="UP001610563"/>
    </source>
</evidence>
<evidence type="ECO:0000256" key="1">
    <source>
        <dbReference type="SAM" id="MobiDB-lite"/>
    </source>
</evidence>
<sequence length="89" mass="9826">MAQIIGAIKPDLESRWQNFTTVTFQESDKRAAHQIEASPIERFFACDSCEEILFQDGDGSTLFRTEGSGQMELPPGIRVRAKGGSTKCS</sequence>
<proteinExistence type="predicted"/>
<keyword evidence="3" id="KW-1185">Reference proteome</keyword>
<evidence type="ECO:0000313" key="2">
    <source>
        <dbReference type="EMBL" id="KAL2786370.1"/>
    </source>
</evidence>
<dbReference type="EMBL" id="JBFTWV010000119">
    <property type="protein sequence ID" value="KAL2786370.1"/>
    <property type="molecule type" value="Genomic_DNA"/>
</dbReference>
<organism evidence="2 3">
    <name type="scientific">Aspergillus keveii</name>
    <dbReference type="NCBI Taxonomy" id="714993"/>
    <lineage>
        <taxon>Eukaryota</taxon>
        <taxon>Fungi</taxon>
        <taxon>Dikarya</taxon>
        <taxon>Ascomycota</taxon>
        <taxon>Pezizomycotina</taxon>
        <taxon>Eurotiomycetes</taxon>
        <taxon>Eurotiomycetidae</taxon>
        <taxon>Eurotiales</taxon>
        <taxon>Aspergillaceae</taxon>
        <taxon>Aspergillus</taxon>
        <taxon>Aspergillus subgen. Nidulantes</taxon>
    </lineage>
</organism>
<accession>A0ABR4FT02</accession>